<organism evidence="1 2">
    <name type="scientific">Gordonia phage Terapin</name>
    <dbReference type="NCBI Taxonomy" id="1887654"/>
    <lineage>
        <taxon>Viruses</taxon>
        <taxon>Duplodnaviria</taxon>
        <taxon>Heunggongvirae</taxon>
        <taxon>Uroviricota</taxon>
        <taxon>Caudoviricetes</taxon>
        <taxon>Terapinvirus</taxon>
        <taxon>Terapinvirus terapin</taxon>
    </lineage>
</organism>
<sequence length="63" mass="7106">MSQEPADVTEVDEIPKCAFCGIPAVYDAKSTTGPWGFMCQKHFEKHGIQLGLGWGQRLRVRKR</sequence>
<dbReference type="EMBL" id="KX557285">
    <property type="protein sequence ID" value="AOE44856.1"/>
    <property type="molecule type" value="Genomic_DNA"/>
</dbReference>
<dbReference type="Proteomes" id="UP000204083">
    <property type="component" value="Segment"/>
</dbReference>
<proteinExistence type="predicted"/>
<evidence type="ECO:0000313" key="2">
    <source>
        <dbReference type="Proteomes" id="UP000204083"/>
    </source>
</evidence>
<evidence type="ECO:0000313" key="1">
    <source>
        <dbReference type="EMBL" id="AOE44856.1"/>
    </source>
</evidence>
<accession>A0A1B3B1J3</accession>
<protein>
    <submittedName>
        <fullName evidence="1">Uncharacterized protein</fullName>
    </submittedName>
</protein>
<dbReference type="KEGG" id="vg:29078311"/>
<dbReference type="RefSeq" id="YP_009277783.1">
    <property type="nucleotide sequence ID" value="NC_031001.1"/>
</dbReference>
<reference evidence="1 2" key="1">
    <citation type="submission" date="2016-07" db="EMBL/GenBank/DDBJ databases">
        <authorList>
            <person name="Montgomery M.T."/>
            <person name="Pope W.H."/>
            <person name="Garlena R.A."/>
            <person name="Russell D.A."/>
            <person name="Jacobs-Sera D."/>
            <person name="Hendrix R.W."/>
            <person name="Hatfull G.F."/>
        </authorList>
    </citation>
    <scope>NUCLEOTIDE SEQUENCE [LARGE SCALE GENOMIC DNA]</scope>
</reference>
<keyword evidence="2" id="KW-1185">Reference proteome</keyword>
<dbReference type="OrthoDB" id="41660at10239"/>
<dbReference type="GeneID" id="29078311"/>
<name>A0A1B3B1J3_9CAUD</name>
<gene>
    <name evidence="1" type="primary">44</name>
    <name evidence="1" type="ORF">SEA_TERAPIN_44</name>
</gene>